<comment type="caution">
    <text evidence="2">The sequence shown here is derived from an EMBL/GenBank/DDBJ whole genome shotgun (WGS) entry which is preliminary data.</text>
</comment>
<evidence type="ECO:0000313" key="2">
    <source>
        <dbReference type="EMBL" id="MDQ0256004.1"/>
    </source>
</evidence>
<name>A0ABT9ZXN9_9BACI</name>
<evidence type="ECO:0000313" key="3">
    <source>
        <dbReference type="Proteomes" id="UP001230005"/>
    </source>
</evidence>
<proteinExistence type="predicted"/>
<evidence type="ECO:0000259" key="1">
    <source>
        <dbReference type="PROSITE" id="PS50965"/>
    </source>
</evidence>
<organism evidence="2 3">
    <name type="scientific">Evansella vedderi</name>
    <dbReference type="NCBI Taxonomy" id="38282"/>
    <lineage>
        <taxon>Bacteria</taxon>
        <taxon>Bacillati</taxon>
        <taxon>Bacillota</taxon>
        <taxon>Bacilli</taxon>
        <taxon>Bacillales</taxon>
        <taxon>Bacillaceae</taxon>
        <taxon>Evansella</taxon>
    </lineage>
</organism>
<dbReference type="PROSITE" id="PS50965">
    <property type="entry name" value="NERD"/>
    <property type="match status" value="1"/>
</dbReference>
<sequence length="326" mass="38480">MNSIKKPCTKSLKMKKLEAAIRRLPPNYPKLPLLEQQLGKCNAGYKGEKTVEYYLKFINDYHLRIFHDIRLKDKKGDAFQMDCFLLSSEIPIILEIKYISGLIQFDPIFNQMIRTLNGERETFSNPITQVELQKKRLIQWLVDKKVPTNPHVETLVVFTNPYAILETDPDYYEAINKVIQCPELPEKLEAMYRRNQQSFYTEKELNKIERLLLRSHTPEEYSVLEKFDIPQSHIIKGVYCKECHSFQVRRQSRKWVCTNCGTKTKDAHLKSLEDYTLLYGPKITNRQLRDFLQLPSENIAQKILASMELPYIGSYRNRVYYLPLDE</sequence>
<dbReference type="RefSeq" id="WP_307327372.1">
    <property type="nucleotide sequence ID" value="NZ_JAUSUG010000014.1"/>
</dbReference>
<reference evidence="2 3" key="1">
    <citation type="submission" date="2023-07" db="EMBL/GenBank/DDBJ databases">
        <title>Genomic Encyclopedia of Type Strains, Phase IV (KMG-IV): sequencing the most valuable type-strain genomes for metagenomic binning, comparative biology and taxonomic classification.</title>
        <authorList>
            <person name="Goeker M."/>
        </authorList>
    </citation>
    <scope>NUCLEOTIDE SEQUENCE [LARGE SCALE GENOMIC DNA]</scope>
    <source>
        <strain evidence="2 3">DSM 9768</strain>
    </source>
</reference>
<keyword evidence="3" id="KW-1185">Reference proteome</keyword>
<dbReference type="InterPro" id="IPR011528">
    <property type="entry name" value="NERD"/>
</dbReference>
<dbReference type="EMBL" id="JAUSUG010000014">
    <property type="protein sequence ID" value="MDQ0256004.1"/>
    <property type="molecule type" value="Genomic_DNA"/>
</dbReference>
<dbReference type="Pfam" id="PF08378">
    <property type="entry name" value="NERD"/>
    <property type="match status" value="1"/>
</dbReference>
<feature type="domain" description="NERD" evidence="1">
    <location>
        <begin position="43"/>
        <end position="160"/>
    </location>
</feature>
<accession>A0ABT9ZXN9</accession>
<protein>
    <submittedName>
        <fullName evidence="2">RNase P subunit RPR2</fullName>
    </submittedName>
</protein>
<gene>
    <name evidence="2" type="ORF">J2S74_003403</name>
</gene>
<dbReference type="Proteomes" id="UP001230005">
    <property type="component" value="Unassembled WGS sequence"/>
</dbReference>